<protein>
    <submittedName>
        <fullName evidence="2">Uncharacterized protein</fullName>
    </submittedName>
</protein>
<evidence type="ECO:0000313" key="1">
    <source>
        <dbReference type="EMBL" id="KAF7161694.1"/>
    </source>
</evidence>
<dbReference type="AlphaFoldDB" id="A0A8H6QWM3"/>
<dbReference type="EMBL" id="JACBAG010001864">
    <property type="protein sequence ID" value="KAF7179332.1"/>
    <property type="molecule type" value="Genomic_DNA"/>
</dbReference>
<proteinExistence type="predicted"/>
<keyword evidence="3" id="KW-1185">Reference proteome</keyword>
<sequence length="180" mass="20204">MQHQPVGPRPLHIYHRSNHGRLEILDSDKQTRLYNVYRSSSKPHMAISRPAPGIPEQIIGHASFHHFKSEIELSLTAQAIAMKKCGFLSSSYEVILGNTQWTWKRDGAMTSNLKLVDQRDQTLATFDNASWSLKKLGTLTIWGEPPLHVLDAIIVSGLGRIEYQRRAQKTHSGAILAQAS</sequence>
<accession>A0A8H6QWM3</accession>
<evidence type="ECO:0000313" key="3">
    <source>
        <dbReference type="Proteomes" id="UP000641853"/>
    </source>
</evidence>
<evidence type="ECO:0000313" key="2">
    <source>
        <dbReference type="EMBL" id="KAF7179332.1"/>
    </source>
</evidence>
<reference evidence="2" key="1">
    <citation type="submission" date="2020-06" db="EMBL/GenBank/DDBJ databases">
        <title>Draft genome sequences of strains closely related to Aspergillus parafelis and Aspergillus hiratsukae.</title>
        <authorList>
            <person name="Dos Santos R.A.C."/>
            <person name="Rivero-Menendez O."/>
            <person name="Steenwyk J.L."/>
            <person name="Mead M.E."/>
            <person name="Goldman G.H."/>
            <person name="Alastruey-Izquierdo A."/>
            <person name="Rokas A."/>
        </authorList>
    </citation>
    <scope>NUCLEOTIDE SEQUENCE</scope>
    <source>
        <strain evidence="1">CNM-CM5623</strain>
        <strain evidence="2">CNM-CM7691</strain>
    </source>
</reference>
<dbReference type="Proteomes" id="UP000641853">
    <property type="component" value="Unassembled WGS sequence"/>
</dbReference>
<dbReference type="OrthoDB" id="4725912at2759"/>
<name>A0A8H6QWM3_9EURO</name>
<organism evidence="2 3">
    <name type="scientific">Aspergillus felis</name>
    <dbReference type="NCBI Taxonomy" id="1287682"/>
    <lineage>
        <taxon>Eukaryota</taxon>
        <taxon>Fungi</taxon>
        <taxon>Dikarya</taxon>
        <taxon>Ascomycota</taxon>
        <taxon>Pezizomycotina</taxon>
        <taxon>Eurotiomycetes</taxon>
        <taxon>Eurotiomycetidae</taxon>
        <taxon>Eurotiales</taxon>
        <taxon>Aspergillaceae</taxon>
        <taxon>Aspergillus</taxon>
        <taxon>Aspergillus subgen. Fumigati</taxon>
    </lineage>
</organism>
<comment type="caution">
    <text evidence="2">The sequence shown here is derived from an EMBL/GenBank/DDBJ whole genome shotgun (WGS) entry which is preliminary data.</text>
</comment>
<dbReference type="Proteomes" id="UP000654922">
    <property type="component" value="Unassembled WGS sequence"/>
</dbReference>
<dbReference type="EMBL" id="JACBAE010001360">
    <property type="protein sequence ID" value="KAF7161694.1"/>
    <property type="molecule type" value="Genomic_DNA"/>
</dbReference>
<gene>
    <name evidence="1" type="ORF">CNMCM5623_007181</name>
    <name evidence="2" type="ORF">CNMCM7691_008265</name>
</gene>